<name>A0A0D0C0Y1_9AGAR</name>
<evidence type="ECO:0000313" key="4">
    <source>
        <dbReference type="Proteomes" id="UP000053593"/>
    </source>
</evidence>
<feature type="domain" description="DUF6533" evidence="2">
    <location>
        <begin position="19"/>
        <end position="63"/>
    </location>
</feature>
<dbReference type="InterPro" id="IPR045340">
    <property type="entry name" value="DUF6533"/>
</dbReference>
<evidence type="ECO:0000313" key="3">
    <source>
        <dbReference type="EMBL" id="KIK56004.1"/>
    </source>
</evidence>
<accession>A0A0D0C0Y1</accession>
<dbReference type="HOGENOM" id="CLU_2306476_0_0_1"/>
<keyword evidence="1" id="KW-0472">Membrane</keyword>
<dbReference type="EMBL" id="KN834801">
    <property type="protein sequence ID" value="KIK56004.1"/>
    <property type="molecule type" value="Genomic_DNA"/>
</dbReference>
<proteinExistence type="predicted"/>
<dbReference type="Proteomes" id="UP000053593">
    <property type="component" value="Unassembled WGS sequence"/>
</dbReference>
<keyword evidence="1" id="KW-0812">Transmembrane</keyword>
<feature type="transmembrane region" description="Helical" evidence="1">
    <location>
        <begin position="15"/>
        <end position="37"/>
    </location>
</feature>
<dbReference type="Pfam" id="PF20151">
    <property type="entry name" value="DUF6533"/>
    <property type="match status" value="1"/>
</dbReference>
<evidence type="ECO:0000256" key="1">
    <source>
        <dbReference type="SAM" id="Phobius"/>
    </source>
</evidence>
<sequence length="100" mass="11636">MMLLNEAEILLQRNWSLFVHLAAVVIAVYDYLLTFTAEVEYFWHSTPRYGAFFFYLNRYCTLLGIAPAAITPYWSQALFDNNFVQIHYNTGVNDNLIEAS</sequence>
<keyword evidence="4" id="KW-1185">Reference proteome</keyword>
<gene>
    <name evidence="3" type="ORF">GYMLUDRAFT_62278</name>
</gene>
<organism evidence="3 4">
    <name type="scientific">Collybiopsis luxurians FD-317 M1</name>
    <dbReference type="NCBI Taxonomy" id="944289"/>
    <lineage>
        <taxon>Eukaryota</taxon>
        <taxon>Fungi</taxon>
        <taxon>Dikarya</taxon>
        <taxon>Basidiomycota</taxon>
        <taxon>Agaricomycotina</taxon>
        <taxon>Agaricomycetes</taxon>
        <taxon>Agaricomycetidae</taxon>
        <taxon>Agaricales</taxon>
        <taxon>Marasmiineae</taxon>
        <taxon>Omphalotaceae</taxon>
        <taxon>Collybiopsis</taxon>
        <taxon>Collybiopsis luxurians</taxon>
    </lineage>
</organism>
<keyword evidence="1" id="KW-1133">Transmembrane helix</keyword>
<protein>
    <recommendedName>
        <fullName evidence="2">DUF6533 domain-containing protein</fullName>
    </recommendedName>
</protein>
<feature type="transmembrane region" description="Helical" evidence="1">
    <location>
        <begin position="49"/>
        <end position="70"/>
    </location>
</feature>
<reference evidence="3 4" key="1">
    <citation type="submission" date="2014-04" db="EMBL/GenBank/DDBJ databases">
        <title>Evolutionary Origins and Diversification of the Mycorrhizal Mutualists.</title>
        <authorList>
            <consortium name="DOE Joint Genome Institute"/>
            <consortium name="Mycorrhizal Genomics Consortium"/>
            <person name="Kohler A."/>
            <person name="Kuo A."/>
            <person name="Nagy L.G."/>
            <person name="Floudas D."/>
            <person name="Copeland A."/>
            <person name="Barry K.W."/>
            <person name="Cichocki N."/>
            <person name="Veneault-Fourrey C."/>
            <person name="LaButti K."/>
            <person name="Lindquist E.A."/>
            <person name="Lipzen A."/>
            <person name="Lundell T."/>
            <person name="Morin E."/>
            <person name="Murat C."/>
            <person name="Riley R."/>
            <person name="Ohm R."/>
            <person name="Sun H."/>
            <person name="Tunlid A."/>
            <person name="Henrissat B."/>
            <person name="Grigoriev I.V."/>
            <person name="Hibbett D.S."/>
            <person name="Martin F."/>
        </authorList>
    </citation>
    <scope>NUCLEOTIDE SEQUENCE [LARGE SCALE GENOMIC DNA]</scope>
    <source>
        <strain evidence="3 4">FD-317 M1</strain>
    </source>
</reference>
<dbReference type="AlphaFoldDB" id="A0A0D0C0Y1"/>
<dbReference type="OrthoDB" id="2745134at2759"/>
<evidence type="ECO:0000259" key="2">
    <source>
        <dbReference type="Pfam" id="PF20151"/>
    </source>
</evidence>